<evidence type="ECO:0000313" key="1">
    <source>
        <dbReference type="EMBL" id="CAH8363043.1"/>
    </source>
</evidence>
<comment type="caution">
    <text evidence="1">The sequence shown here is derived from an EMBL/GenBank/DDBJ whole genome shotgun (WGS) entry which is preliminary data.</text>
</comment>
<dbReference type="Proteomes" id="UP001642260">
    <property type="component" value="Unassembled WGS sequence"/>
</dbReference>
<protein>
    <submittedName>
        <fullName evidence="1">Uncharacterized protein</fullName>
    </submittedName>
</protein>
<gene>
    <name evidence="1" type="ORF">ERUC_LOCUS28799</name>
</gene>
<dbReference type="AlphaFoldDB" id="A0ABC8L000"/>
<keyword evidence="2" id="KW-1185">Reference proteome</keyword>
<organism evidence="1 2">
    <name type="scientific">Eruca vesicaria subsp. sativa</name>
    <name type="common">Garden rocket</name>
    <name type="synonym">Eruca sativa</name>
    <dbReference type="NCBI Taxonomy" id="29727"/>
    <lineage>
        <taxon>Eukaryota</taxon>
        <taxon>Viridiplantae</taxon>
        <taxon>Streptophyta</taxon>
        <taxon>Embryophyta</taxon>
        <taxon>Tracheophyta</taxon>
        <taxon>Spermatophyta</taxon>
        <taxon>Magnoliopsida</taxon>
        <taxon>eudicotyledons</taxon>
        <taxon>Gunneridae</taxon>
        <taxon>Pentapetalae</taxon>
        <taxon>rosids</taxon>
        <taxon>malvids</taxon>
        <taxon>Brassicales</taxon>
        <taxon>Brassicaceae</taxon>
        <taxon>Brassiceae</taxon>
        <taxon>Eruca</taxon>
    </lineage>
</organism>
<reference evidence="1 2" key="1">
    <citation type="submission" date="2022-03" db="EMBL/GenBank/DDBJ databases">
        <authorList>
            <person name="Macdonald S."/>
            <person name="Ahmed S."/>
            <person name="Newling K."/>
        </authorList>
    </citation>
    <scope>NUCLEOTIDE SEQUENCE [LARGE SCALE GENOMIC DNA]</scope>
</reference>
<name>A0ABC8L000_ERUVS</name>
<proteinExistence type="predicted"/>
<sequence length="89" mass="10002">MRWRQSQQHLQIYERLRDATKFTQNQLRLSDNKEKTISFLKPCNKTVEVGHADDGVVAAGDAANTRLNSTGVLKGEEKLSLGLTLGLKY</sequence>
<evidence type="ECO:0000313" key="2">
    <source>
        <dbReference type="Proteomes" id="UP001642260"/>
    </source>
</evidence>
<dbReference type="EMBL" id="CAKOAT010352598">
    <property type="protein sequence ID" value="CAH8363043.1"/>
    <property type="molecule type" value="Genomic_DNA"/>
</dbReference>
<accession>A0ABC8L000</accession>